<dbReference type="SUPFAM" id="SSF54593">
    <property type="entry name" value="Glyoxalase/Bleomycin resistance protein/Dihydroxybiphenyl dioxygenase"/>
    <property type="match status" value="1"/>
</dbReference>
<dbReference type="RefSeq" id="WP_188403144.1">
    <property type="nucleotide sequence ID" value="NZ_BMCE01000002.1"/>
</dbReference>
<dbReference type="Pfam" id="PF00903">
    <property type="entry name" value="Glyoxalase"/>
    <property type="match status" value="1"/>
</dbReference>
<evidence type="ECO:0000313" key="2">
    <source>
        <dbReference type="EMBL" id="MBN3545231.1"/>
    </source>
</evidence>
<sequence length="144" mass="16452">MKGKLVRVGTTYVPVQCVDQSAKWYAEKLGATINYQDDDKAILDLANQSFFLVKSQENENANFVDHRGTKRFSLTFEVDGIESLYMIHEEFRGYGIQTGEIEDRGHTGENFVFSDPDGNTFDVWSELSPAYKKMQTLHEAEVKK</sequence>
<feature type="domain" description="VOC" evidence="1">
    <location>
        <begin position="7"/>
        <end position="126"/>
    </location>
</feature>
<dbReference type="EMBL" id="JAFHKS010000042">
    <property type="protein sequence ID" value="MBN3545231.1"/>
    <property type="molecule type" value="Genomic_DNA"/>
</dbReference>
<accession>A0ABS2ZF49</accession>
<dbReference type="InterPro" id="IPR029068">
    <property type="entry name" value="Glyas_Bleomycin-R_OHBP_Dase"/>
</dbReference>
<reference evidence="2 3" key="1">
    <citation type="submission" date="2021-01" db="EMBL/GenBank/DDBJ databases">
        <title>Genome Sequencing of Type Strains.</title>
        <authorList>
            <person name="Lemaire J.F."/>
            <person name="Inderbitzin P."/>
            <person name="Collins S.B."/>
            <person name="Wespe N."/>
            <person name="Knight-Connoni V."/>
        </authorList>
    </citation>
    <scope>NUCLEOTIDE SEQUENCE [LARGE SCALE GENOMIC DNA]</scope>
    <source>
        <strain evidence="2 3">DSM 14730</strain>
    </source>
</reference>
<dbReference type="CDD" id="cd06587">
    <property type="entry name" value="VOC"/>
    <property type="match status" value="1"/>
</dbReference>
<proteinExistence type="predicted"/>
<protein>
    <submittedName>
        <fullName evidence="2">VOC family protein</fullName>
    </submittedName>
</protein>
<dbReference type="InterPro" id="IPR037523">
    <property type="entry name" value="VOC_core"/>
</dbReference>
<organism evidence="2 3">
    <name type="scientific">Fictibacillus barbaricus</name>
    <dbReference type="NCBI Taxonomy" id="182136"/>
    <lineage>
        <taxon>Bacteria</taxon>
        <taxon>Bacillati</taxon>
        <taxon>Bacillota</taxon>
        <taxon>Bacilli</taxon>
        <taxon>Bacillales</taxon>
        <taxon>Fictibacillaceae</taxon>
        <taxon>Fictibacillus</taxon>
    </lineage>
</organism>
<evidence type="ECO:0000313" key="3">
    <source>
        <dbReference type="Proteomes" id="UP001319060"/>
    </source>
</evidence>
<dbReference type="InterPro" id="IPR004360">
    <property type="entry name" value="Glyas_Fos-R_dOase_dom"/>
</dbReference>
<dbReference type="Gene3D" id="3.10.180.10">
    <property type="entry name" value="2,3-Dihydroxybiphenyl 1,2-Dioxygenase, domain 1"/>
    <property type="match status" value="1"/>
</dbReference>
<dbReference type="Proteomes" id="UP001319060">
    <property type="component" value="Unassembled WGS sequence"/>
</dbReference>
<keyword evidence="3" id="KW-1185">Reference proteome</keyword>
<comment type="caution">
    <text evidence="2">The sequence shown here is derived from an EMBL/GenBank/DDBJ whole genome shotgun (WGS) entry which is preliminary data.</text>
</comment>
<gene>
    <name evidence="2" type="ORF">JYA64_07995</name>
</gene>
<dbReference type="PROSITE" id="PS51819">
    <property type="entry name" value="VOC"/>
    <property type="match status" value="1"/>
</dbReference>
<evidence type="ECO:0000259" key="1">
    <source>
        <dbReference type="PROSITE" id="PS51819"/>
    </source>
</evidence>
<name>A0ABS2ZF49_9BACL</name>